<evidence type="ECO:0000313" key="3">
    <source>
        <dbReference type="Proteomes" id="UP000002026"/>
    </source>
</evidence>
<dbReference type="eggNOG" id="COG3381">
    <property type="taxonomic scope" value="Bacteria"/>
</dbReference>
<gene>
    <name evidence="2" type="ordered locus">Shel_22270</name>
</gene>
<dbReference type="HOGENOM" id="CLU_1214154_0_0_11"/>
<dbReference type="PANTHER" id="PTHR34227:SF1">
    <property type="entry name" value="DIMETHYL SULFOXIDE REDUCTASE CHAPERONE-RELATED"/>
    <property type="match status" value="1"/>
</dbReference>
<dbReference type="KEGG" id="shi:Shel_22270"/>
<keyword evidence="3" id="KW-1185">Reference proteome</keyword>
<dbReference type="RefSeq" id="WP_012799337.1">
    <property type="nucleotide sequence ID" value="NC_013165.1"/>
</dbReference>
<dbReference type="SUPFAM" id="SSF89155">
    <property type="entry name" value="TorD-like"/>
    <property type="match status" value="1"/>
</dbReference>
<dbReference type="EMBL" id="CP001684">
    <property type="protein sequence ID" value="ACV23237.1"/>
    <property type="molecule type" value="Genomic_DNA"/>
</dbReference>
<sequence>MDMTEEQQLWQVRATTCEMLAFSLRYPAPELAEALENGEWADAAREIAGVLDAALPEAFGEALTENAAGEAQSGDTLFHTLRAEATRLFIGAPEAACSPYEGVWRAADDGVQALLFVNPHSMDVERFMKKCGLGRPEGTNEPLDHIATEFELLQVLAAWAAGIAEPEEGTVTLDALPGGSAQAAYAQFIDEHMNTWADRFAEKLQADSRLPYYRSAGMLVQALLPVLK</sequence>
<dbReference type="PANTHER" id="PTHR34227">
    <property type="entry name" value="CHAPERONE PROTEIN YCDY"/>
    <property type="match status" value="1"/>
</dbReference>
<dbReference type="STRING" id="471855.Shel_22270"/>
<dbReference type="InterPro" id="IPR020945">
    <property type="entry name" value="DMSO/NO3_reduct_chaperone"/>
</dbReference>
<proteinExistence type="predicted"/>
<dbReference type="InterPro" id="IPR050289">
    <property type="entry name" value="TorD/DmsD_chaperones"/>
</dbReference>
<evidence type="ECO:0000313" key="2">
    <source>
        <dbReference type="EMBL" id="ACV23237.1"/>
    </source>
</evidence>
<dbReference type="Gene3D" id="1.10.3480.10">
    <property type="entry name" value="TorD-like"/>
    <property type="match status" value="1"/>
</dbReference>
<dbReference type="InterPro" id="IPR036411">
    <property type="entry name" value="TorD-like_sf"/>
</dbReference>
<accession>C7N115</accession>
<evidence type="ECO:0000256" key="1">
    <source>
        <dbReference type="ARBA" id="ARBA00023186"/>
    </source>
</evidence>
<dbReference type="Pfam" id="PF02613">
    <property type="entry name" value="Nitrate_red_del"/>
    <property type="match status" value="1"/>
</dbReference>
<name>C7N115_SLAHD</name>
<keyword evidence="1" id="KW-0143">Chaperone</keyword>
<reference evidence="2 3" key="1">
    <citation type="journal article" date="2009" name="Stand. Genomic Sci.">
        <title>Complete genome sequence of Slackia heliotrinireducens type strain (RHS 1).</title>
        <authorList>
            <person name="Pukall R."/>
            <person name="Lapidus A."/>
            <person name="Nolan M."/>
            <person name="Copeland A."/>
            <person name="Glavina Del Rio T."/>
            <person name="Lucas S."/>
            <person name="Chen F."/>
            <person name="Tice H."/>
            <person name="Cheng J.F."/>
            <person name="Chertkov O."/>
            <person name="Bruce D."/>
            <person name="Goodwin L."/>
            <person name="Kuske C."/>
            <person name="Brettin T."/>
            <person name="Detter J.C."/>
            <person name="Han C."/>
            <person name="Pitluck S."/>
            <person name="Pati A."/>
            <person name="Mavrommatis K."/>
            <person name="Ivanova N."/>
            <person name="Ovchinnikova G."/>
            <person name="Chen A."/>
            <person name="Palaniappan K."/>
            <person name="Schneider S."/>
            <person name="Rohde M."/>
            <person name="Chain P."/>
            <person name="D'haeseleer P."/>
            <person name="Goker M."/>
            <person name="Bristow J."/>
            <person name="Eisen J.A."/>
            <person name="Markowitz V."/>
            <person name="Kyrpides N.C."/>
            <person name="Klenk H.P."/>
            <person name="Hugenholtz P."/>
        </authorList>
    </citation>
    <scope>NUCLEOTIDE SEQUENCE [LARGE SCALE GENOMIC DNA]</scope>
    <source>
        <strain evidence="3">ATCC 29202 / DSM 20476 / NCTC 11029 / RHS 1</strain>
    </source>
</reference>
<organism evidence="2 3">
    <name type="scientific">Slackia heliotrinireducens (strain ATCC 29202 / DSM 20476 / NCTC 11029 / RHS 1)</name>
    <name type="common">Peptococcus heliotrinreducens</name>
    <dbReference type="NCBI Taxonomy" id="471855"/>
    <lineage>
        <taxon>Bacteria</taxon>
        <taxon>Bacillati</taxon>
        <taxon>Actinomycetota</taxon>
        <taxon>Coriobacteriia</taxon>
        <taxon>Eggerthellales</taxon>
        <taxon>Eggerthellaceae</taxon>
        <taxon>Slackia</taxon>
    </lineage>
</organism>
<dbReference type="Proteomes" id="UP000002026">
    <property type="component" value="Chromosome"/>
</dbReference>
<protein>
    <submittedName>
        <fullName evidence="2">Uncharacterized component of anaerobic dehydrogenase</fullName>
    </submittedName>
</protein>
<dbReference type="AlphaFoldDB" id="C7N115"/>